<evidence type="ECO:0000259" key="3">
    <source>
        <dbReference type="Pfam" id="PF14258"/>
    </source>
</evidence>
<dbReference type="InterPro" id="IPR025646">
    <property type="entry name" value="DUF4350"/>
</dbReference>
<gene>
    <name evidence="4" type="ORF">QQX02_08815</name>
</gene>
<evidence type="ECO:0000313" key="5">
    <source>
        <dbReference type="Proteomes" id="UP001172708"/>
    </source>
</evidence>
<keyword evidence="5" id="KW-1185">Reference proteome</keyword>
<evidence type="ECO:0000256" key="2">
    <source>
        <dbReference type="SAM" id="Phobius"/>
    </source>
</evidence>
<evidence type="ECO:0000313" key="4">
    <source>
        <dbReference type="EMBL" id="MDN4481020.1"/>
    </source>
</evidence>
<dbReference type="EMBL" id="JAUHQA010000001">
    <property type="protein sequence ID" value="MDN4481020.1"/>
    <property type="molecule type" value="Genomic_DNA"/>
</dbReference>
<reference evidence="4" key="1">
    <citation type="submission" date="2023-06" db="EMBL/GenBank/DDBJ databases">
        <title>Egi l300058.</title>
        <authorList>
            <person name="Gao L."/>
            <person name="Fang B.-Z."/>
            <person name="Li W.-J."/>
        </authorList>
    </citation>
    <scope>NUCLEOTIDE SEQUENCE</scope>
    <source>
        <strain evidence="4">EGI L300058</strain>
    </source>
</reference>
<organism evidence="4 5">
    <name type="scientific">Demequina muriae</name>
    <dbReference type="NCBI Taxonomy" id="3051664"/>
    <lineage>
        <taxon>Bacteria</taxon>
        <taxon>Bacillati</taxon>
        <taxon>Actinomycetota</taxon>
        <taxon>Actinomycetes</taxon>
        <taxon>Micrococcales</taxon>
        <taxon>Demequinaceae</taxon>
        <taxon>Demequina</taxon>
    </lineage>
</organism>
<feature type="domain" description="DUF4350" evidence="3">
    <location>
        <begin position="74"/>
        <end position="243"/>
    </location>
</feature>
<comment type="caution">
    <text evidence="4">The sequence shown here is derived from an EMBL/GenBank/DDBJ whole genome shotgun (WGS) entry which is preliminary data.</text>
</comment>
<feature type="transmembrane region" description="Helical" evidence="2">
    <location>
        <begin position="44"/>
        <end position="62"/>
    </location>
</feature>
<accession>A0ABT8GHX1</accession>
<dbReference type="Proteomes" id="UP001172708">
    <property type="component" value="Unassembled WGS sequence"/>
</dbReference>
<evidence type="ECO:0000256" key="1">
    <source>
        <dbReference type="SAM" id="MobiDB-lite"/>
    </source>
</evidence>
<feature type="region of interest" description="Disordered" evidence="1">
    <location>
        <begin position="1"/>
        <end position="31"/>
    </location>
</feature>
<dbReference type="Pfam" id="PF14258">
    <property type="entry name" value="DUF4350"/>
    <property type="match status" value="1"/>
</dbReference>
<proteinExistence type="predicted"/>
<keyword evidence="2" id="KW-1133">Transmembrane helix</keyword>
<sequence length="434" mass="45608">MSASHVDSTTHLDSARTRPTPASAGYSRADDSAGLVTRARKRPVVLIAAALFVALIVTLIWTSRPEDYTPLSTDNATPSGTRALAQVLRAQGVDVRQIATMADARIESPGTTTLAIAGTEPLAEYQIDALFEYPGDIVVIDPSQSVVDRIAPALSVEPSLDAAPTAADCEDPDAVAAERVRVADEGLAGDAGEDGVLCFPNDYGSHAYAVVDDGDRRVTLIASWPLVTNEHLAEDGNAALALRALGRHESVAWYVGDLFDPSTLTWSAGDDGDGDGDGDGGAGADGAVPPSEIEANPDFLPPGTGSAIYLLALTALVAAWWRARRFGPLVREPLPVVVRASEATRGRARLYRRSRASGRATAALRATAAARMARRLGVPRAAGRTGLVPAVARAAGRDATDVERILYGAPPTDDLTMMSIIHELDTLESEVHRP</sequence>
<dbReference type="RefSeq" id="WP_301142515.1">
    <property type="nucleotide sequence ID" value="NZ_JAUHQA010000001.1"/>
</dbReference>
<protein>
    <submittedName>
        <fullName evidence="4">DUF4350 domain-containing protein</fullName>
    </submittedName>
</protein>
<feature type="region of interest" description="Disordered" evidence="1">
    <location>
        <begin position="266"/>
        <end position="297"/>
    </location>
</feature>
<name>A0ABT8GHX1_9MICO</name>
<keyword evidence="2" id="KW-0472">Membrane</keyword>
<keyword evidence="2" id="KW-0812">Transmembrane</keyword>